<evidence type="ECO:0000313" key="1">
    <source>
        <dbReference type="EMBL" id="RGL96918.1"/>
    </source>
</evidence>
<gene>
    <name evidence="2" type="ORF">DXC39_25045</name>
    <name evidence="1" type="ORF">DXC39_26255</name>
</gene>
<evidence type="ECO:0000313" key="3">
    <source>
        <dbReference type="Proteomes" id="UP000261257"/>
    </source>
</evidence>
<protein>
    <recommendedName>
        <fullName evidence="4">DNA and RNA helicase</fullName>
    </recommendedName>
</protein>
<organism evidence="2 3">
    <name type="scientific">Hungatella hathewayi</name>
    <dbReference type="NCBI Taxonomy" id="154046"/>
    <lineage>
        <taxon>Bacteria</taxon>
        <taxon>Bacillati</taxon>
        <taxon>Bacillota</taxon>
        <taxon>Clostridia</taxon>
        <taxon>Lachnospirales</taxon>
        <taxon>Lachnospiraceae</taxon>
        <taxon>Hungatella</taxon>
    </lineage>
</organism>
<dbReference type="EMBL" id="QSSQ01000039">
    <property type="protein sequence ID" value="RGL96918.1"/>
    <property type="molecule type" value="Genomic_DNA"/>
</dbReference>
<name>A0A3E4TXV3_9FIRM</name>
<evidence type="ECO:0008006" key="4">
    <source>
        <dbReference type="Google" id="ProtNLM"/>
    </source>
</evidence>
<dbReference type="Proteomes" id="UP000261257">
    <property type="component" value="Unassembled WGS sequence"/>
</dbReference>
<accession>A0A3E4TXV3</accession>
<comment type="caution">
    <text evidence="2">The sequence shown here is derived from an EMBL/GenBank/DDBJ whole genome shotgun (WGS) entry which is preliminary data.</text>
</comment>
<dbReference type="AlphaFoldDB" id="A0A3E4TXV3"/>
<reference evidence="2 3" key="1">
    <citation type="submission" date="2018-08" db="EMBL/GenBank/DDBJ databases">
        <title>A genome reference for cultivated species of the human gut microbiota.</title>
        <authorList>
            <person name="Zou Y."/>
            <person name="Xue W."/>
            <person name="Luo G."/>
        </authorList>
    </citation>
    <scope>NUCLEOTIDE SEQUENCE [LARGE SCALE GENOMIC DNA]</scope>
    <source>
        <strain evidence="2 3">TF05-11AC</strain>
    </source>
</reference>
<evidence type="ECO:0000313" key="2">
    <source>
        <dbReference type="EMBL" id="RGL97671.1"/>
    </source>
</evidence>
<sequence length="258" mass="30387">MFKNIYPLFERKRLLKKEMLEILRDFPRDIFQILYQDYADGILAGCELETIDGSLVIHPGIICYNKIPYILKNDWKISYEATGKQSYLKVRFSDKTAGIGQEEYLSQVYWDDRISDDNNEIELARFKLQPGARLRDSYTDFFDLNTEFDTINRIYSPFASLGKHSIDPQILKFFSEALMRHPIKNQWDYPFCLDCMKLQTAMPYDEIRTYLNMRLNQTAKEYSNKEIYDGLSCILSEAGGKTDREHRSDKGDRKLLLL</sequence>
<dbReference type="EMBL" id="QSSQ01000036">
    <property type="protein sequence ID" value="RGL97671.1"/>
    <property type="molecule type" value="Genomic_DNA"/>
</dbReference>
<dbReference type="RefSeq" id="WP_117624108.1">
    <property type="nucleotide sequence ID" value="NZ_QRQF01000011.1"/>
</dbReference>
<proteinExistence type="predicted"/>